<dbReference type="AlphaFoldDB" id="A0A376GK62"/>
<accession>A0A376GK62</accession>
<dbReference type="PANTHER" id="PTHR22893:SF91">
    <property type="entry name" value="NADPH DEHYDROGENASE 2-RELATED"/>
    <property type="match status" value="1"/>
</dbReference>
<dbReference type="Proteomes" id="UP000254737">
    <property type="component" value="Unassembled WGS sequence"/>
</dbReference>
<evidence type="ECO:0000313" key="5">
    <source>
        <dbReference type="EMBL" id="STD58916.1"/>
    </source>
</evidence>
<feature type="domain" description="NADH:flavin oxidoreductase/NADH oxidase N-terminal" evidence="4">
    <location>
        <begin position="11"/>
        <end position="345"/>
    </location>
</feature>
<dbReference type="EC" id="1.-.-.-" evidence="5"/>
<dbReference type="CDD" id="cd02933">
    <property type="entry name" value="OYE_like_FMN"/>
    <property type="match status" value="1"/>
</dbReference>
<comment type="similarity">
    <text evidence="2">Belongs to the NADH:flavin oxidoreductase/NADH oxidase family.</text>
</comment>
<proteinExistence type="inferred from homology"/>
<organism evidence="5 6">
    <name type="scientific">Empedobacter falsenii</name>
    <dbReference type="NCBI Taxonomy" id="343874"/>
    <lineage>
        <taxon>Bacteria</taxon>
        <taxon>Pseudomonadati</taxon>
        <taxon>Bacteroidota</taxon>
        <taxon>Flavobacteriia</taxon>
        <taxon>Flavobacteriales</taxon>
        <taxon>Weeksellaceae</taxon>
        <taxon>Empedobacter</taxon>
    </lineage>
</organism>
<sequence>MNTTNSIFNKTLKIGDLELPNRIVMPPLTRMRADKDFAANDMMAEYYAQRADAGLIIAEASQISQQAQGYPTTPAIYNQEHIDGWKKVTKAVHQNNGRIFLQLWHVGRISHSAFQVNNSLPVAPSAIPAIGNAFLPDWGRVPYETPHALSIPEIKQIIEDYRQAAINAMEADFDGIEIHAANGYLMEQFFRSVSNVRDDEYGGSIENRTRILFEVLDAVLSVVPNKKVGVRISPFFTGPIDLDPQTFELYDYIVSKLEKYDLAYLHIIESQEPQNLQSESEVETYVESLLVARYRKLFSNPIITAGGFDREIAIKTLEKNYADAIAFGKAFISTPDLTNRMINDIEINPLDDATVYGGTEKGYTDYATLAIS</sequence>
<dbReference type="PANTHER" id="PTHR22893">
    <property type="entry name" value="NADH OXIDOREDUCTASE-RELATED"/>
    <property type="match status" value="1"/>
</dbReference>
<gene>
    <name evidence="5" type="primary">nemA</name>
    <name evidence="5" type="ORF">NCTC13456_02544</name>
</gene>
<dbReference type="SUPFAM" id="SSF51395">
    <property type="entry name" value="FMN-linked oxidoreductases"/>
    <property type="match status" value="1"/>
</dbReference>
<evidence type="ECO:0000256" key="1">
    <source>
        <dbReference type="ARBA" id="ARBA00001917"/>
    </source>
</evidence>
<dbReference type="InterPro" id="IPR013785">
    <property type="entry name" value="Aldolase_TIM"/>
</dbReference>
<dbReference type="FunFam" id="3.20.20.70:FF:000059">
    <property type="entry name" value="N-ethylmaleimide reductase, FMN-linked"/>
    <property type="match status" value="1"/>
</dbReference>
<evidence type="ECO:0000259" key="4">
    <source>
        <dbReference type="Pfam" id="PF00724"/>
    </source>
</evidence>
<keyword evidence="3 5" id="KW-0560">Oxidoreductase</keyword>
<protein>
    <submittedName>
        <fullName evidence="5">N-ethylmaleimide reductase</fullName>
        <ecNumber evidence="5">1.-.-.-</ecNumber>
    </submittedName>
</protein>
<dbReference type="Pfam" id="PF00724">
    <property type="entry name" value="Oxidored_FMN"/>
    <property type="match status" value="1"/>
</dbReference>
<dbReference type="GO" id="GO:0005829">
    <property type="term" value="C:cytosol"/>
    <property type="evidence" value="ECO:0007669"/>
    <property type="project" value="UniProtKB-ARBA"/>
</dbReference>
<dbReference type="Gene3D" id="3.20.20.70">
    <property type="entry name" value="Aldolase class I"/>
    <property type="match status" value="1"/>
</dbReference>
<dbReference type="InterPro" id="IPR001155">
    <property type="entry name" value="OxRdtase_FMN_N"/>
</dbReference>
<name>A0A376GK62_9FLAO</name>
<reference evidence="5 6" key="1">
    <citation type="submission" date="2018-06" db="EMBL/GenBank/DDBJ databases">
        <authorList>
            <consortium name="Pathogen Informatics"/>
            <person name="Doyle S."/>
        </authorList>
    </citation>
    <scope>NUCLEOTIDE SEQUENCE [LARGE SCALE GENOMIC DNA]</scope>
    <source>
        <strain evidence="5 6">NCTC13456</strain>
    </source>
</reference>
<dbReference type="InterPro" id="IPR045247">
    <property type="entry name" value="Oye-like"/>
</dbReference>
<evidence type="ECO:0000256" key="3">
    <source>
        <dbReference type="ARBA" id="ARBA00023002"/>
    </source>
</evidence>
<dbReference type="STRING" id="343874.GCA_000805695_01998"/>
<comment type="cofactor">
    <cofactor evidence="1">
        <name>FMN</name>
        <dbReference type="ChEBI" id="CHEBI:58210"/>
    </cofactor>
</comment>
<dbReference type="OrthoDB" id="9772736at2"/>
<dbReference type="GO" id="GO:0010181">
    <property type="term" value="F:FMN binding"/>
    <property type="evidence" value="ECO:0007669"/>
    <property type="project" value="InterPro"/>
</dbReference>
<evidence type="ECO:0000313" key="6">
    <source>
        <dbReference type="Proteomes" id="UP000254737"/>
    </source>
</evidence>
<dbReference type="EMBL" id="UFXS01000001">
    <property type="protein sequence ID" value="STD58916.1"/>
    <property type="molecule type" value="Genomic_DNA"/>
</dbReference>
<evidence type="ECO:0000256" key="2">
    <source>
        <dbReference type="ARBA" id="ARBA00005979"/>
    </source>
</evidence>
<dbReference type="RefSeq" id="WP_038331311.1">
    <property type="nucleotide sequence ID" value="NZ_JSYQ01000003.1"/>
</dbReference>
<dbReference type="GO" id="GO:0016628">
    <property type="term" value="F:oxidoreductase activity, acting on the CH-CH group of donors, NAD or NADP as acceptor"/>
    <property type="evidence" value="ECO:0007669"/>
    <property type="project" value="UniProtKB-ARBA"/>
</dbReference>